<evidence type="ECO:0000256" key="1">
    <source>
        <dbReference type="SAM" id="MobiDB-lite"/>
    </source>
</evidence>
<dbReference type="AlphaFoldDB" id="A0AAD2GW99"/>
<evidence type="ECO:0000313" key="2">
    <source>
        <dbReference type="EMBL" id="CAK5263387.1"/>
    </source>
</evidence>
<proteinExistence type="predicted"/>
<comment type="caution">
    <text evidence="2">The sequence shown here is derived from an EMBL/GenBank/DDBJ whole genome shotgun (WGS) entry which is preliminary data.</text>
</comment>
<dbReference type="EMBL" id="CAVNYO010000040">
    <property type="protein sequence ID" value="CAK5263387.1"/>
    <property type="molecule type" value="Genomic_DNA"/>
</dbReference>
<accession>A0AAD2GW99</accession>
<gene>
    <name evidence="2" type="ORF">MYCIT1_LOCUS2845</name>
</gene>
<feature type="non-terminal residue" evidence="2">
    <location>
        <position position="1"/>
    </location>
</feature>
<sequence>PRMLAPPDTPTTLRSVPLSKEDLGSLITARTTFIEHDNYSVVHFNNAIDLHTALGSAERAAWVSHVDEIMLATEQGNTPPPAPGVAPKARQTKKTKAPKQNLANVLSDTHSKMSAAHQAIRAQRILEIEGAALEGSVGPARTPKKRPGRPRNELADLLVITEMGTSKTGKDRAETYCIACGDHEKWRNNMRIRKHAALECTELSKYFPTLYQQVQEEHNEKANGKGPLPKVRTKQKIAAVSPIPAPGAGTSVPPSSASELMAVDDVTDAESVKILDTAEGSVVDEEEDVPLKKGTLREYFTPIKMTETRQAAIDLALFQLVICAALPFAFVENPWLVNLLLIAVPNYVTPERTAFFTAQLTNQMTAFKTALAAFLVGRCYMTLSLDGWSSRGNDEIYTFHTTLPSRRSIFTLC</sequence>
<dbReference type="Proteomes" id="UP001295794">
    <property type="component" value="Unassembled WGS sequence"/>
</dbReference>
<organism evidence="2 3">
    <name type="scientific">Mycena citricolor</name>
    <dbReference type="NCBI Taxonomy" id="2018698"/>
    <lineage>
        <taxon>Eukaryota</taxon>
        <taxon>Fungi</taxon>
        <taxon>Dikarya</taxon>
        <taxon>Basidiomycota</taxon>
        <taxon>Agaricomycotina</taxon>
        <taxon>Agaricomycetes</taxon>
        <taxon>Agaricomycetidae</taxon>
        <taxon>Agaricales</taxon>
        <taxon>Marasmiineae</taxon>
        <taxon>Mycenaceae</taxon>
        <taxon>Mycena</taxon>
    </lineage>
</organism>
<name>A0AAD2GW99_9AGAR</name>
<evidence type="ECO:0000313" key="3">
    <source>
        <dbReference type="Proteomes" id="UP001295794"/>
    </source>
</evidence>
<protein>
    <submittedName>
        <fullName evidence="2">Uncharacterized protein</fullName>
    </submittedName>
</protein>
<reference evidence="2" key="1">
    <citation type="submission" date="2023-11" db="EMBL/GenBank/DDBJ databases">
        <authorList>
            <person name="De Vega J J."/>
            <person name="De Vega J J."/>
        </authorList>
    </citation>
    <scope>NUCLEOTIDE SEQUENCE</scope>
</reference>
<feature type="region of interest" description="Disordered" evidence="1">
    <location>
        <begin position="74"/>
        <end position="100"/>
    </location>
</feature>
<keyword evidence="3" id="KW-1185">Reference proteome</keyword>